<evidence type="ECO:0000256" key="2">
    <source>
        <dbReference type="ARBA" id="ARBA00022898"/>
    </source>
</evidence>
<dbReference type="AlphaFoldDB" id="A0A2W2BHR9"/>
<keyword evidence="9" id="KW-1185">Reference proteome</keyword>
<reference evidence="8 9" key="1">
    <citation type="submission" date="2018-01" db="EMBL/GenBank/DDBJ databases">
        <title>Draft genome sequence of Jiangella sp. GTF31.</title>
        <authorList>
            <person name="Sahin N."/>
            <person name="Ay H."/>
            <person name="Saygin H."/>
        </authorList>
    </citation>
    <scope>NUCLEOTIDE SEQUENCE [LARGE SCALE GENOMIC DNA]</scope>
    <source>
        <strain evidence="8 9">GTF31</strain>
    </source>
</reference>
<sequence length="476" mass="48917">MTSDAAAEIVASWGPPPPHGKAAWLRGRLIDTILGGRLLPGAALPGARDLAQAVGLARGTADAVYAQLQDEGFIRSAPRRRPVVTGGPGAGAPALAPPSSAAPPATPGVPDPALFPHRAWAAATRAALAGLADRDLGYPDPAGHPRLRAALADWLARTRGVSAEPDQIHVTAGVAHAMWMLTTVLDTPVWAVEQPCSPGTTHHLLRRPVGVVYVPVDDAGLDPAQLPGSPDTTGPRPVLRPTSTPAGSPAGDPGAGSVAARTGNRAGAGAGDGAGDGTAGAVLITPSHQYPTGVQLSPARRRALVDGCRAAGRWIVEDDYDSHLAAPGVVPAAVQALAPDLVVFSGSLSKLLAPGLRLGWIVAPPPVADRLRELREDSDLGVSVLPQLTVAALIESGGLDRHLRRARRIYDERRALLARRLAPRYELSGAPVGVHAFARTDDPAALVRELGDAGVPAASIDDERRPGAVISVASVR</sequence>
<dbReference type="SMART" id="SM00345">
    <property type="entry name" value="HTH_GNTR"/>
    <property type="match status" value="1"/>
</dbReference>
<dbReference type="SUPFAM" id="SSF53383">
    <property type="entry name" value="PLP-dependent transferases"/>
    <property type="match status" value="1"/>
</dbReference>
<dbReference type="Pfam" id="PF00392">
    <property type="entry name" value="GntR"/>
    <property type="match status" value="1"/>
</dbReference>
<dbReference type="InterPro" id="IPR015424">
    <property type="entry name" value="PyrdxlP-dep_Trfase"/>
</dbReference>
<dbReference type="GO" id="GO:0003700">
    <property type="term" value="F:DNA-binding transcription factor activity"/>
    <property type="evidence" value="ECO:0007669"/>
    <property type="project" value="InterPro"/>
</dbReference>
<dbReference type="Gene3D" id="1.10.10.10">
    <property type="entry name" value="Winged helix-like DNA-binding domain superfamily/Winged helix DNA-binding domain"/>
    <property type="match status" value="1"/>
</dbReference>
<gene>
    <name evidence="8" type="ORF">C1I92_29160</name>
</gene>
<dbReference type="InterPro" id="IPR015421">
    <property type="entry name" value="PyrdxlP-dep_Trfase_major"/>
</dbReference>
<dbReference type="GO" id="GO:0003677">
    <property type="term" value="F:DNA binding"/>
    <property type="evidence" value="ECO:0007669"/>
    <property type="project" value="UniProtKB-KW"/>
</dbReference>
<keyword evidence="4" id="KW-0238">DNA-binding</keyword>
<protein>
    <recommendedName>
        <fullName evidence="7">HTH gntR-type domain-containing protein</fullName>
    </recommendedName>
</protein>
<evidence type="ECO:0000256" key="6">
    <source>
        <dbReference type="SAM" id="MobiDB-lite"/>
    </source>
</evidence>
<evidence type="ECO:0000256" key="5">
    <source>
        <dbReference type="ARBA" id="ARBA00023163"/>
    </source>
</evidence>
<organism evidence="8 9">
    <name type="scientific">Jiangella anatolica</name>
    <dbReference type="NCBI Taxonomy" id="2670374"/>
    <lineage>
        <taxon>Bacteria</taxon>
        <taxon>Bacillati</taxon>
        <taxon>Actinomycetota</taxon>
        <taxon>Actinomycetes</taxon>
        <taxon>Jiangellales</taxon>
        <taxon>Jiangellaceae</taxon>
        <taxon>Jiangella</taxon>
    </lineage>
</organism>
<dbReference type="Gene3D" id="3.40.640.10">
    <property type="entry name" value="Type I PLP-dependent aspartate aminotransferase-like (Major domain)"/>
    <property type="match status" value="2"/>
</dbReference>
<comment type="similarity">
    <text evidence="1">In the C-terminal section; belongs to the class-I pyridoxal-phosphate-dependent aminotransferase family.</text>
</comment>
<feature type="compositionally biased region" description="Low complexity" evidence="6">
    <location>
        <begin position="243"/>
        <end position="265"/>
    </location>
</feature>
<dbReference type="PANTHER" id="PTHR46577">
    <property type="entry name" value="HTH-TYPE TRANSCRIPTIONAL REGULATORY PROTEIN GABR"/>
    <property type="match status" value="1"/>
</dbReference>
<feature type="domain" description="HTH gntR-type" evidence="7">
    <location>
        <begin position="19"/>
        <end position="87"/>
    </location>
</feature>
<dbReference type="GO" id="GO:0030170">
    <property type="term" value="F:pyridoxal phosphate binding"/>
    <property type="evidence" value="ECO:0007669"/>
    <property type="project" value="InterPro"/>
</dbReference>
<dbReference type="Proteomes" id="UP000248764">
    <property type="component" value="Unassembled WGS sequence"/>
</dbReference>
<dbReference type="InterPro" id="IPR000524">
    <property type="entry name" value="Tscrpt_reg_HTH_GntR"/>
</dbReference>
<accession>A0A2W2BHR9</accession>
<evidence type="ECO:0000256" key="3">
    <source>
        <dbReference type="ARBA" id="ARBA00023015"/>
    </source>
</evidence>
<dbReference type="Pfam" id="PF00155">
    <property type="entry name" value="Aminotran_1_2"/>
    <property type="match status" value="2"/>
</dbReference>
<keyword evidence="2" id="KW-0663">Pyridoxal phosphate</keyword>
<dbReference type="CDD" id="cd00609">
    <property type="entry name" value="AAT_like"/>
    <property type="match status" value="1"/>
</dbReference>
<dbReference type="PROSITE" id="PS50949">
    <property type="entry name" value="HTH_GNTR"/>
    <property type="match status" value="1"/>
</dbReference>
<dbReference type="InterPro" id="IPR051446">
    <property type="entry name" value="HTH_trans_reg/aminotransferase"/>
</dbReference>
<feature type="region of interest" description="Disordered" evidence="6">
    <location>
        <begin position="220"/>
        <end position="273"/>
    </location>
</feature>
<dbReference type="InterPro" id="IPR036388">
    <property type="entry name" value="WH-like_DNA-bd_sf"/>
</dbReference>
<dbReference type="EMBL" id="POTW01000114">
    <property type="protein sequence ID" value="PZF79844.1"/>
    <property type="molecule type" value="Genomic_DNA"/>
</dbReference>
<dbReference type="InterPro" id="IPR036390">
    <property type="entry name" value="WH_DNA-bd_sf"/>
</dbReference>
<dbReference type="SUPFAM" id="SSF46785">
    <property type="entry name" value="Winged helix' DNA-binding domain"/>
    <property type="match status" value="1"/>
</dbReference>
<keyword evidence="5" id="KW-0804">Transcription</keyword>
<dbReference type="InterPro" id="IPR004839">
    <property type="entry name" value="Aminotransferase_I/II_large"/>
</dbReference>
<evidence type="ECO:0000259" key="7">
    <source>
        <dbReference type="PROSITE" id="PS50949"/>
    </source>
</evidence>
<name>A0A2W2BHR9_9ACTN</name>
<dbReference type="RefSeq" id="WP_111258146.1">
    <property type="nucleotide sequence ID" value="NZ_POTW01000114.1"/>
</dbReference>
<dbReference type="PANTHER" id="PTHR46577:SF1">
    <property type="entry name" value="HTH-TYPE TRANSCRIPTIONAL REGULATORY PROTEIN GABR"/>
    <property type="match status" value="1"/>
</dbReference>
<keyword evidence="3" id="KW-0805">Transcription regulation</keyword>
<proteinExistence type="inferred from homology"/>
<evidence type="ECO:0000313" key="8">
    <source>
        <dbReference type="EMBL" id="PZF79844.1"/>
    </source>
</evidence>
<evidence type="ECO:0000313" key="9">
    <source>
        <dbReference type="Proteomes" id="UP000248764"/>
    </source>
</evidence>
<comment type="caution">
    <text evidence="8">The sequence shown here is derived from an EMBL/GenBank/DDBJ whole genome shotgun (WGS) entry which is preliminary data.</text>
</comment>
<feature type="region of interest" description="Disordered" evidence="6">
    <location>
        <begin position="78"/>
        <end position="107"/>
    </location>
</feature>
<evidence type="ECO:0000256" key="4">
    <source>
        <dbReference type="ARBA" id="ARBA00023125"/>
    </source>
</evidence>
<evidence type="ECO:0000256" key="1">
    <source>
        <dbReference type="ARBA" id="ARBA00005384"/>
    </source>
</evidence>